<evidence type="ECO:0000256" key="4">
    <source>
        <dbReference type="ARBA" id="ARBA00044511"/>
    </source>
</evidence>
<dbReference type="PROSITE" id="PS51375">
    <property type="entry name" value="PPR"/>
    <property type="match status" value="1"/>
</dbReference>
<evidence type="ECO:0000256" key="2">
    <source>
        <dbReference type="ARBA" id="ARBA00022737"/>
    </source>
</evidence>
<feature type="compositionally biased region" description="Low complexity" evidence="6">
    <location>
        <begin position="637"/>
        <end position="658"/>
    </location>
</feature>
<feature type="compositionally biased region" description="Basic residues" evidence="6">
    <location>
        <begin position="104"/>
        <end position="113"/>
    </location>
</feature>
<evidence type="ECO:0000313" key="7">
    <source>
        <dbReference type="EMBL" id="PHH64117.1"/>
    </source>
</evidence>
<feature type="repeat" description="PPR" evidence="5">
    <location>
        <begin position="879"/>
        <end position="913"/>
    </location>
</feature>
<organism evidence="7 8">
    <name type="scientific">Ophiocordyceps australis</name>
    <dbReference type="NCBI Taxonomy" id="1399860"/>
    <lineage>
        <taxon>Eukaryota</taxon>
        <taxon>Fungi</taxon>
        <taxon>Dikarya</taxon>
        <taxon>Ascomycota</taxon>
        <taxon>Pezizomycotina</taxon>
        <taxon>Sordariomycetes</taxon>
        <taxon>Hypocreomycetidae</taxon>
        <taxon>Hypocreales</taxon>
        <taxon>Ophiocordycipitaceae</taxon>
        <taxon>Ophiocordyceps</taxon>
    </lineage>
</organism>
<evidence type="ECO:0000256" key="3">
    <source>
        <dbReference type="ARBA" id="ARBA00044493"/>
    </source>
</evidence>
<dbReference type="AlphaFoldDB" id="A0A2C5Y5Z6"/>
<feature type="compositionally biased region" description="Low complexity" evidence="6">
    <location>
        <begin position="127"/>
        <end position="138"/>
    </location>
</feature>
<dbReference type="NCBIfam" id="TIGR00756">
    <property type="entry name" value="PPR"/>
    <property type="match status" value="1"/>
</dbReference>
<dbReference type="EMBL" id="NJET01000036">
    <property type="protein sequence ID" value="PHH64117.1"/>
    <property type="molecule type" value="Genomic_DNA"/>
</dbReference>
<dbReference type="Gene3D" id="1.25.40.10">
    <property type="entry name" value="Tetratricopeptide repeat domain"/>
    <property type="match status" value="2"/>
</dbReference>
<dbReference type="Proteomes" id="UP000226192">
    <property type="component" value="Unassembled WGS sequence"/>
</dbReference>
<dbReference type="PANTHER" id="PTHR47447">
    <property type="entry name" value="OS03G0856100 PROTEIN"/>
    <property type="match status" value="1"/>
</dbReference>
<evidence type="ECO:0008006" key="9">
    <source>
        <dbReference type="Google" id="ProtNLM"/>
    </source>
</evidence>
<sequence length="944" mass="108229">MLRFWSPGQKLVTPSWQLTQRHHQLRRFATETSFGHQNSRCQQGEQDELDTNVREFRPRKPQPKVQDPSRQKPDSRKRPSKNKHAASFEDKEPFTKEYAASCKKSNKFRRRHKPSMDSAASSQDYEASGSGSKASSNNVQKHKLQLEIPYDLISNFKTDAQRDEAVADASIQPPKKEDEPLSNAVKKKRRRPAAKLKPALIPRYMSRKTGPNCSSLGPNATNLEKIRRSIYKEWGYIRHQHAEDEVLPARRAFKKWKIQYHHVLDPVNPDSWPWRDKGKWLFELPNSDDIQSEWESLDVDSRKEMWPHVMLSTMHLRPERAATVLAATMNPLPPGYAIHDVVLFLVNRLNFETMSRHKNKMLRAEEMLLIINRCLKEMPAGHVRFQQRTFGLLCQKLPLELAGELYAVLNECNHPLHFNTKLQFASKLARGTVHKDTAFDLLRELVDGGTDINDIRISSAITMLLFQQPGCAQPADKSPEFSPKKFLEYFVERGLSPTVGVATATLNTLCQQDKVEEAMQLALLFLGCGVEFNSRTWTTLFRGAKDSLVADNIARALEVAIAANAMHVDVLNNVLHSVFYFANMESRQQRRATLWHSPLFPHILRLYVSKFDLDALRDWLPKTLPWYLKQGPHVAQQQQQQRQKQEEQYGQLKQQLEQQQKEQEKPEQQHLVGGEMNDTFNSKEAAKNAPASDDLKDVATSIAVPLKRRWMFEDSIMPVAHEFYSSSTSPILQPTPTTLSIVLRCFIRSLRAADLVSYYELFTTRLEKLHAQRIPPPFVTHLPSLIHDTFIMVMMEHSFLARAALRVFGDMLRENATTDTNTTNTNTTTTAPNHNTPLHPAPTMFTYNIILKGLFRRRDGHALAESVIGLMRLHGIQADRKTWNILIRGYANRQDVSSVVAALHDMEAAGFSPDVFTYSGFGRLHDQKRAMDMMEEALENLRRL</sequence>
<dbReference type="OrthoDB" id="185373at2759"/>
<name>A0A2C5Y5Z6_9HYPO</name>
<comment type="similarity">
    <text evidence="1">Belongs to the CCM1 family.</text>
</comment>
<evidence type="ECO:0000256" key="1">
    <source>
        <dbReference type="ARBA" id="ARBA00006192"/>
    </source>
</evidence>
<feature type="compositionally biased region" description="Polar residues" evidence="6">
    <location>
        <begin position="32"/>
        <end position="44"/>
    </location>
</feature>
<reference evidence="7 8" key="1">
    <citation type="submission" date="2017-06" db="EMBL/GenBank/DDBJ databases">
        <title>Ant-infecting Ophiocordyceps genomes reveal a high diversity of potential behavioral manipulation genes and a possible major role for enterotoxins.</title>
        <authorList>
            <person name="De Bekker C."/>
            <person name="Evans H.C."/>
            <person name="Brachmann A."/>
            <person name="Hughes D.P."/>
        </authorList>
    </citation>
    <scope>NUCLEOTIDE SEQUENCE [LARGE SCALE GENOMIC DNA]</scope>
    <source>
        <strain evidence="7 8">Map64</strain>
    </source>
</reference>
<feature type="compositionally biased region" description="Basic and acidic residues" evidence="6">
    <location>
        <begin position="659"/>
        <end position="668"/>
    </location>
</feature>
<evidence type="ECO:0000313" key="8">
    <source>
        <dbReference type="Proteomes" id="UP000226192"/>
    </source>
</evidence>
<feature type="region of interest" description="Disordered" evidence="6">
    <location>
        <begin position="637"/>
        <end position="671"/>
    </location>
</feature>
<dbReference type="Pfam" id="PF13041">
    <property type="entry name" value="PPR_2"/>
    <property type="match status" value="1"/>
</dbReference>
<evidence type="ECO:0000256" key="6">
    <source>
        <dbReference type="SAM" id="MobiDB-lite"/>
    </source>
</evidence>
<evidence type="ECO:0000256" key="5">
    <source>
        <dbReference type="PROSITE-ProRule" id="PRU00708"/>
    </source>
</evidence>
<keyword evidence="8" id="KW-1185">Reference proteome</keyword>
<feature type="region of interest" description="Disordered" evidence="6">
    <location>
        <begin position="817"/>
        <end position="837"/>
    </location>
</feature>
<dbReference type="STRING" id="1399860.A0A2C5Y5Z6"/>
<dbReference type="InterPro" id="IPR002885">
    <property type="entry name" value="PPR_rpt"/>
</dbReference>
<feature type="region of interest" description="Disordered" evidence="6">
    <location>
        <begin position="32"/>
        <end position="140"/>
    </location>
</feature>
<feature type="compositionally biased region" description="Basic and acidic residues" evidence="6">
    <location>
        <begin position="67"/>
        <end position="77"/>
    </location>
</feature>
<proteinExistence type="inferred from homology"/>
<comment type="subunit">
    <text evidence="4">Binds to mitochondrial small subunit 15S rRNA.</text>
</comment>
<comment type="function">
    <text evidence="3">Regulates mitochondrial small subunit maturation by controlling 15S rRNA 5'-end processing. Localizes to the 5' precursor of the 15S rRNA in a position that is subsequently occupied by mS47 in the mature yeast mtSSU. Uses structure and sequence-specific RNA recognition, binding to a single-stranded region of the precursor and specifically recognizing bases -6 to -1. The exchange of Ccm1 for mS47 is coupled to the irreversible removal of precursor rRNA that is accompanied by conformational changes of the mitoribosomal proteins uS5m and mS26. These conformational changes signal completion of 5'-end rRNA processing through protection of the mature 5'-end of the 15S rRNA and stabilization of mS47. The removal of the 5' precursor together with the dissociation of Ccm1 may be catalyzed by the 5'-3' exoribonuclease Pet127. Involved in the specific removal of group I introns in mitochondrial encoded transcripts.</text>
</comment>
<dbReference type="InterPro" id="IPR011990">
    <property type="entry name" value="TPR-like_helical_dom_sf"/>
</dbReference>
<protein>
    <recommendedName>
        <fullName evidence="9">Pentacotripeptide-repeat region of PRORP domain-containing protein</fullName>
    </recommendedName>
</protein>
<accession>A0A2C5Y5Z6</accession>
<keyword evidence="2" id="KW-0677">Repeat</keyword>
<feature type="compositionally biased region" description="Basic and acidic residues" evidence="6">
    <location>
        <begin position="86"/>
        <end position="95"/>
    </location>
</feature>
<dbReference type="PANTHER" id="PTHR47447:SF23">
    <property type="entry name" value="PENTACOTRIPEPTIDE-REPEAT REGION OF PRORP DOMAIN-CONTAINING PROTEIN"/>
    <property type="match status" value="1"/>
</dbReference>
<comment type="caution">
    <text evidence="7">The sequence shown here is derived from an EMBL/GenBank/DDBJ whole genome shotgun (WGS) entry which is preliminary data.</text>
</comment>
<feature type="region of interest" description="Disordered" evidence="6">
    <location>
        <begin position="164"/>
        <end position="193"/>
    </location>
</feature>
<gene>
    <name evidence="7" type="ORF">CDD81_4992</name>
</gene>